<dbReference type="GO" id="GO:0005769">
    <property type="term" value="C:early endosome"/>
    <property type="evidence" value="ECO:0007669"/>
    <property type="project" value="UniProtKB-SubCell"/>
</dbReference>
<keyword evidence="12" id="KW-1185">Reference proteome</keyword>
<dbReference type="SMART" id="SM00320">
    <property type="entry name" value="WD40"/>
    <property type="match status" value="6"/>
</dbReference>
<dbReference type="PRINTS" id="PR00320">
    <property type="entry name" value="GPROTEINBRPT"/>
</dbReference>
<feature type="domain" description="FYVE-type" evidence="10">
    <location>
        <begin position="290"/>
        <end position="361"/>
    </location>
</feature>
<dbReference type="InterPro" id="IPR019775">
    <property type="entry name" value="WD40_repeat_CS"/>
</dbReference>
<reference evidence="11" key="1">
    <citation type="submission" date="2021-12" db="EMBL/GenBank/DDBJ databases">
        <authorList>
            <person name="King R."/>
        </authorList>
    </citation>
    <scope>NUCLEOTIDE SEQUENCE</scope>
</reference>
<feature type="repeat" description="WD" evidence="9">
    <location>
        <begin position="247"/>
        <end position="281"/>
    </location>
</feature>
<evidence type="ECO:0000256" key="9">
    <source>
        <dbReference type="PROSITE-ProRule" id="PRU00221"/>
    </source>
</evidence>
<protein>
    <recommendedName>
        <fullName evidence="10">FYVE-type domain-containing protein</fullName>
    </recommendedName>
</protein>
<evidence type="ECO:0000256" key="5">
    <source>
        <dbReference type="ARBA" id="ARBA00022753"/>
    </source>
</evidence>
<dbReference type="Proteomes" id="UP001152759">
    <property type="component" value="Chromosome 1"/>
</dbReference>
<keyword evidence="5" id="KW-0967">Endosome</keyword>
<dbReference type="InterPro" id="IPR011011">
    <property type="entry name" value="Znf_FYVE_PHD"/>
</dbReference>
<dbReference type="GO" id="GO:0008270">
    <property type="term" value="F:zinc ion binding"/>
    <property type="evidence" value="ECO:0007669"/>
    <property type="project" value="UniProtKB-KW"/>
</dbReference>
<dbReference type="KEGG" id="btab:109032178"/>
<proteinExistence type="predicted"/>
<dbReference type="InterPro" id="IPR020472">
    <property type="entry name" value="WD40_PAC1"/>
</dbReference>
<sequence>MAAAIKAPASDSSDDRFNSTKKPVLVSKLEGCVDDINQAIIIPGQDGVISVSNDRTVRVWLKRDSGQYWPSICHTMASPATAVHYTPETRQLFIGQENGTVSEYILADDMNRMNHVKDVLAHQGRVTGIHFSLHCEWVLSIGRDKVFQYHCSETTRQRGTFFSTAWCTALAFDSQSKHAFVGDYSGLITMLLLKNDGSQIITQLKGHSGSIRTLAWDSAKKLLFSGSFDQSVVVWDIGGGQGTAYELQGHRNKVNALCYASMKNIVISGGEDMVVVFWDMNVQRKETPEWVVSDTCQLCSVPFFWNVRAMMDQRQLGLRQHHCRGCGKAVCDKCSHFRSTIPIMGFEFPVRVCQSCHSYLQDVDRSPLAIFHDAKHSIVSMDLDEPCKRLLTVGQDRLIKIWDLSAIL</sequence>
<comment type="subcellular location">
    <subcellularLocation>
        <location evidence="1">Early endosome</location>
    </subcellularLocation>
</comment>
<dbReference type="CDD" id="cd15718">
    <property type="entry name" value="FYVE_WDFY1_like"/>
    <property type="match status" value="1"/>
</dbReference>
<evidence type="ECO:0000313" key="11">
    <source>
        <dbReference type="EMBL" id="CAH0380525.1"/>
    </source>
</evidence>
<dbReference type="SMART" id="SM00064">
    <property type="entry name" value="FYVE"/>
    <property type="match status" value="1"/>
</dbReference>
<dbReference type="InterPro" id="IPR015943">
    <property type="entry name" value="WD40/YVTN_repeat-like_dom_sf"/>
</dbReference>
<keyword evidence="3" id="KW-0479">Metal-binding</keyword>
<evidence type="ECO:0000256" key="7">
    <source>
        <dbReference type="ARBA" id="ARBA00022833"/>
    </source>
</evidence>
<dbReference type="InterPro" id="IPR042234">
    <property type="entry name" value="WDFY1/WDFY2"/>
</dbReference>
<keyword evidence="2 9" id="KW-0853">WD repeat</keyword>
<dbReference type="SUPFAM" id="SSF57903">
    <property type="entry name" value="FYVE/PHD zinc finger"/>
    <property type="match status" value="1"/>
</dbReference>
<gene>
    <name evidence="11" type="ORF">BEMITA_LOCUS276</name>
</gene>
<accession>A0A9N9ZYX1</accession>
<dbReference type="Gene3D" id="2.130.10.10">
    <property type="entry name" value="YVTN repeat-like/Quinoprotein amine dehydrogenase"/>
    <property type="match status" value="2"/>
</dbReference>
<organism evidence="11 12">
    <name type="scientific">Bemisia tabaci</name>
    <name type="common">Sweetpotato whitefly</name>
    <name type="synonym">Aleurodes tabaci</name>
    <dbReference type="NCBI Taxonomy" id="7038"/>
    <lineage>
        <taxon>Eukaryota</taxon>
        <taxon>Metazoa</taxon>
        <taxon>Ecdysozoa</taxon>
        <taxon>Arthropoda</taxon>
        <taxon>Hexapoda</taxon>
        <taxon>Insecta</taxon>
        <taxon>Pterygota</taxon>
        <taxon>Neoptera</taxon>
        <taxon>Paraneoptera</taxon>
        <taxon>Hemiptera</taxon>
        <taxon>Sternorrhyncha</taxon>
        <taxon>Aleyrodoidea</taxon>
        <taxon>Aleyrodidae</taxon>
        <taxon>Aleyrodinae</taxon>
        <taxon>Bemisia</taxon>
    </lineage>
</organism>
<dbReference type="InterPro" id="IPR000306">
    <property type="entry name" value="Znf_FYVE"/>
</dbReference>
<dbReference type="EMBL" id="OU963862">
    <property type="protein sequence ID" value="CAH0380525.1"/>
    <property type="molecule type" value="Genomic_DNA"/>
</dbReference>
<dbReference type="InterPro" id="IPR001680">
    <property type="entry name" value="WD40_rpt"/>
</dbReference>
<dbReference type="OrthoDB" id="63070at2759"/>
<dbReference type="InterPro" id="IPR013083">
    <property type="entry name" value="Znf_RING/FYVE/PHD"/>
</dbReference>
<dbReference type="Pfam" id="PF01363">
    <property type="entry name" value="FYVE"/>
    <property type="match status" value="1"/>
</dbReference>
<dbReference type="PROSITE" id="PS00678">
    <property type="entry name" value="WD_REPEATS_1"/>
    <property type="match status" value="3"/>
</dbReference>
<name>A0A9N9ZYX1_BEMTA</name>
<feature type="repeat" description="WD" evidence="9">
    <location>
        <begin position="371"/>
        <end position="408"/>
    </location>
</feature>
<dbReference type="Pfam" id="PF00400">
    <property type="entry name" value="WD40"/>
    <property type="match status" value="3"/>
</dbReference>
<evidence type="ECO:0000313" key="12">
    <source>
        <dbReference type="Proteomes" id="UP001152759"/>
    </source>
</evidence>
<dbReference type="InterPro" id="IPR017455">
    <property type="entry name" value="Znf_FYVE-rel"/>
</dbReference>
<evidence type="ECO:0000256" key="1">
    <source>
        <dbReference type="ARBA" id="ARBA00004412"/>
    </source>
</evidence>
<evidence type="ECO:0000256" key="8">
    <source>
        <dbReference type="PROSITE-ProRule" id="PRU00091"/>
    </source>
</evidence>
<dbReference type="Gene3D" id="3.30.40.10">
    <property type="entry name" value="Zinc/RING finger domain, C3HC4 (zinc finger)"/>
    <property type="match status" value="1"/>
</dbReference>
<evidence type="ECO:0000256" key="2">
    <source>
        <dbReference type="ARBA" id="ARBA00022574"/>
    </source>
</evidence>
<keyword evidence="6 8" id="KW-0863">Zinc-finger</keyword>
<dbReference type="AlphaFoldDB" id="A0A9N9ZYX1"/>
<dbReference type="PANTHER" id="PTHR46189">
    <property type="entry name" value="LD41958P"/>
    <property type="match status" value="1"/>
</dbReference>
<dbReference type="PROSITE" id="PS50294">
    <property type="entry name" value="WD_REPEATS_REGION"/>
    <property type="match status" value="3"/>
</dbReference>
<dbReference type="PROSITE" id="PS50082">
    <property type="entry name" value="WD_REPEATS_2"/>
    <property type="match status" value="3"/>
</dbReference>
<dbReference type="PANTHER" id="PTHR46189:SF1">
    <property type="entry name" value="LD41958P"/>
    <property type="match status" value="1"/>
</dbReference>
<dbReference type="SUPFAM" id="SSF50978">
    <property type="entry name" value="WD40 repeat-like"/>
    <property type="match status" value="1"/>
</dbReference>
<evidence type="ECO:0000256" key="3">
    <source>
        <dbReference type="ARBA" id="ARBA00022723"/>
    </source>
</evidence>
<evidence type="ECO:0000259" key="10">
    <source>
        <dbReference type="PROSITE" id="PS50178"/>
    </source>
</evidence>
<evidence type="ECO:0000256" key="4">
    <source>
        <dbReference type="ARBA" id="ARBA00022737"/>
    </source>
</evidence>
<dbReference type="PROSITE" id="PS50178">
    <property type="entry name" value="ZF_FYVE"/>
    <property type="match status" value="1"/>
</dbReference>
<dbReference type="FunFam" id="3.30.40.10:FF:000105">
    <property type="entry name" value="WD repeat and FYVE domain-containing protein 2"/>
    <property type="match status" value="1"/>
</dbReference>
<keyword evidence="7" id="KW-0862">Zinc</keyword>
<feature type="repeat" description="WD" evidence="9">
    <location>
        <begin position="204"/>
        <end position="237"/>
    </location>
</feature>
<evidence type="ECO:0000256" key="6">
    <source>
        <dbReference type="ARBA" id="ARBA00022771"/>
    </source>
</evidence>
<dbReference type="InterPro" id="IPR036322">
    <property type="entry name" value="WD40_repeat_dom_sf"/>
</dbReference>
<keyword evidence="4" id="KW-0677">Repeat</keyword>